<dbReference type="EMBL" id="MIFZ01000185">
    <property type="protein sequence ID" value="OSY52313.1"/>
    <property type="molecule type" value="Genomic_DNA"/>
</dbReference>
<reference evidence="2 3" key="1">
    <citation type="submission" date="2016-09" db="EMBL/GenBank/DDBJ databases">
        <title>Streptomyces fradiae DSM40063, a candidate organism with high potential of specific P450 cytochromes.</title>
        <authorList>
            <person name="Grumaz C."/>
            <person name="Vainshtein Y."/>
            <person name="Kirstahler P."/>
            <person name="Sohn K."/>
        </authorList>
    </citation>
    <scope>NUCLEOTIDE SEQUENCE [LARGE SCALE GENOMIC DNA]</scope>
    <source>
        <strain evidence="2 3">DSM 40063</strain>
    </source>
</reference>
<feature type="compositionally biased region" description="Basic and acidic residues" evidence="1">
    <location>
        <begin position="152"/>
        <end position="162"/>
    </location>
</feature>
<gene>
    <name evidence="2" type="ORF">BG846_02042</name>
</gene>
<feature type="region of interest" description="Disordered" evidence="1">
    <location>
        <begin position="143"/>
        <end position="177"/>
    </location>
</feature>
<evidence type="ECO:0000313" key="3">
    <source>
        <dbReference type="Proteomes" id="UP000194318"/>
    </source>
</evidence>
<proteinExistence type="predicted"/>
<feature type="region of interest" description="Disordered" evidence="1">
    <location>
        <begin position="1"/>
        <end position="40"/>
    </location>
</feature>
<feature type="compositionally biased region" description="Basic residues" evidence="1">
    <location>
        <begin position="19"/>
        <end position="30"/>
    </location>
</feature>
<dbReference type="AlphaFoldDB" id="A0A1Y2NXQ7"/>
<feature type="compositionally biased region" description="Low complexity" evidence="1">
    <location>
        <begin position="312"/>
        <end position="329"/>
    </location>
</feature>
<comment type="caution">
    <text evidence="2">The sequence shown here is derived from an EMBL/GenBank/DDBJ whole genome shotgun (WGS) entry which is preliminary data.</text>
</comment>
<protein>
    <submittedName>
        <fullName evidence="2">Uncharacterized protein</fullName>
    </submittedName>
</protein>
<dbReference type="Proteomes" id="UP000194318">
    <property type="component" value="Unassembled WGS sequence"/>
</dbReference>
<organism evidence="2 3">
    <name type="scientific">Streptomyces fradiae ATCC 10745 = DSM 40063</name>
    <dbReference type="NCBI Taxonomy" id="1319510"/>
    <lineage>
        <taxon>Bacteria</taxon>
        <taxon>Bacillati</taxon>
        <taxon>Actinomycetota</taxon>
        <taxon>Actinomycetes</taxon>
        <taxon>Kitasatosporales</taxon>
        <taxon>Streptomycetaceae</taxon>
        <taxon>Streptomyces</taxon>
    </lineage>
</organism>
<evidence type="ECO:0000313" key="2">
    <source>
        <dbReference type="EMBL" id="OSY52313.1"/>
    </source>
</evidence>
<feature type="region of interest" description="Disordered" evidence="1">
    <location>
        <begin position="301"/>
        <end position="340"/>
    </location>
</feature>
<feature type="compositionally biased region" description="Low complexity" evidence="1">
    <location>
        <begin position="7"/>
        <end position="18"/>
    </location>
</feature>
<evidence type="ECO:0000256" key="1">
    <source>
        <dbReference type="SAM" id="MobiDB-lite"/>
    </source>
</evidence>
<name>A0A1Y2NXQ7_STRFR</name>
<sequence>MSSACSQQRPLQQGVPQRQRVRPVRHRQLRHPAPGERHRPHQRVRLVPPRVAQAPLVAALLQRPPERLRPLGRPRTRTPLPVGVVPVGLRPVGVVLAGVLPVRVPRVRPRPVRPRSVRVPRERAHRVGALPVRDHRVVEAHGRGHQAVHRQQMADHPGDVRRPARRTPVGEPPQPHRRVPLRAADVLEQRVQPRGLRVVRTGPRRDGDARRAAAQAVVQDPGAQQRVQVEVPLVVEQPHRVAQPQRLLRTRRALRQVVLDGRRLLGGAGGQRPRPEQGAQQRVRLLGGLRPPLRAVAVLDAGHSGFPPEPGGDPSSGPVCAVDSSCSPSRSRRRASASVTPRCAAVCR</sequence>
<accession>A0A1Y2NXQ7</accession>